<accession>A0ACA9SP04</accession>
<name>A0ACA9SP04_9GLOM</name>
<evidence type="ECO:0000313" key="2">
    <source>
        <dbReference type="Proteomes" id="UP000789920"/>
    </source>
</evidence>
<comment type="caution">
    <text evidence="1">The sequence shown here is derived from an EMBL/GenBank/DDBJ whole genome shotgun (WGS) entry which is preliminary data.</text>
</comment>
<reference evidence="1" key="1">
    <citation type="submission" date="2021-06" db="EMBL/GenBank/DDBJ databases">
        <authorList>
            <person name="Kallberg Y."/>
            <person name="Tangrot J."/>
            <person name="Rosling A."/>
        </authorList>
    </citation>
    <scope>NUCLEOTIDE SEQUENCE</scope>
    <source>
        <strain evidence="1">MA461A</strain>
    </source>
</reference>
<keyword evidence="2" id="KW-1185">Reference proteome</keyword>
<proteinExistence type="predicted"/>
<feature type="non-terminal residue" evidence="1">
    <location>
        <position position="1"/>
    </location>
</feature>
<gene>
    <name evidence="1" type="ORF">RPERSI_LOCUS32970</name>
</gene>
<dbReference type="Proteomes" id="UP000789920">
    <property type="component" value="Unassembled WGS sequence"/>
</dbReference>
<protein>
    <submittedName>
        <fullName evidence="1">13618_t:CDS:1</fullName>
    </submittedName>
</protein>
<dbReference type="EMBL" id="CAJVQC010140153">
    <property type="protein sequence ID" value="CAG8843885.1"/>
    <property type="molecule type" value="Genomic_DNA"/>
</dbReference>
<evidence type="ECO:0000313" key="1">
    <source>
        <dbReference type="EMBL" id="CAG8843885.1"/>
    </source>
</evidence>
<feature type="non-terminal residue" evidence="1">
    <location>
        <position position="122"/>
    </location>
</feature>
<organism evidence="1 2">
    <name type="scientific">Racocetra persica</name>
    <dbReference type="NCBI Taxonomy" id="160502"/>
    <lineage>
        <taxon>Eukaryota</taxon>
        <taxon>Fungi</taxon>
        <taxon>Fungi incertae sedis</taxon>
        <taxon>Mucoromycota</taxon>
        <taxon>Glomeromycotina</taxon>
        <taxon>Glomeromycetes</taxon>
        <taxon>Diversisporales</taxon>
        <taxon>Gigasporaceae</taxon>
        <taxon>Racocetra</taxon>
    </lineage>
</organism>
<sequence>KGIINKKKKSILSESLKVINLAEQVFGTNHAGSRLANEINEWYSISGKVNENIRQACVEHGHVDTGMHPIIMLMMSELPEDDITGFAQRFLSGTENILHIEVKKDIGKKKDGHLLYFYDNFL</sequence>